<evidence type="ECO:0000256" key="3">
    <source>
        <dbReference type="ARBA" id="ARBA00023125"/>
    </source>
</evidence>
<evidence type="ECO:0000256" key="7">
    <source>
        <dbReference type="RuleBase" id="RU000682"/>
    </source>
</evidence>
<comment type="subcellular location">
    <subcellularLocation>
        <location evidence="1 6 7">Nucleus</location>
    </subcellularLocation>
</comment>
<dbReference type="Gene3D" id="1.10.10.60">
    <property type="entry name" value="Homeodomain-like"/>
    <property type="match status" value="1"/>
</dbReference>
<dbReference type="InterPro" id="IPR001356">
    <property type="entry name" value="HD"/>
</dbReference>
<dbReference type="Proteomes" id="UP001175261">
    <property type="component" value="Unassembled WGS sequence"/>
</dbReference>
<dbReference type="PANTHER" id="PTHR24341">
    <property type="entry name" value="HOMEOBOX PROTEIN ENGRAILED"/>
    <property type="match status" value="1"/>
</dbReference>
<dbReference type="InterPro" id="IPR050720">
    <property type="entry name" value="Engrailed_Homeobox_TFs"/>
</dbReference>
<dbReference type="EMBL" id="JAPDFR010000001">
    <property type="protein sequence ID" value="KAK0392716.1"/>
    <property type="molecule type" value="Genomic_DNA"/>
</dbReference>
<sequence length="566" mass="61857">MDHYQQQQWPGWAYAAANQSYSSYQPYSEYPSYAHESMDPYSAQHHHLVHHHQMSRTTESKPRLSKEEVEILEAEFQKNHKPNSSTKKALAESMRVDNARINNWFQNRRAREKKENNIRQYEARQRLEKEQNDAESKSKLDMVESRGLVASSAPFPGTQGSSWTSSKSSSPADDESTEEAQSAESEERGSLNPSLSMPQMQVKLETRDSTTELLYTPSSEDLSLSGSEPLNKSSHGSSDYFLSHGQKYAGDESSERTPCAPGLRFPRQHIFSNGATDSPYGSDQDLEYLSQSSPGTNSARSPSADGDLNLRSPEDALDIASRRNRRPPPLAIGGSRSYTGSGPRTAIEHGGRADFGREMRRVNSASGSVRVSKPAQAPRSPFHDKRTENLFHLNRSPVMTATKSNIAPPTPDTPVVANQPNGEALASASSHLSAISKVQTGGFMPHDPTLRTPPTTPGVGENFFSLNSAYNMSIPDQPLVTPSIHGFSSDFDVPSLPMTAPTYVSAPASSSSQSEASSCNAPMGPAYYGFTGGNAEYNWSNGSSGRVSPANQHNVQFMNMSTTSFS</sequence>
<dbReference type="Pfam" id="PF00046">
    <property type="entry name" value="Homeodomain"/>
    <property type="match status" value="1"/>
</dbReference>
<feature type="compositionally biased region" description="Basic and acidic residues" evidence="8">
    <location>
        <begin position="346"/>
        <end position="356"/>
    </location>
</feature>
<evidence type="ECO:0000313" key="10">
    <source>
        <dbReference type="EMBL" id="KAK0392716.1"/>
    </source>
</evidence>
<comment type="similarity">
    <text evidence="2">Belongs to the engrailed homeobox family.</text>
</comment>
<evidence type="ECO:0000256" key="1">
    <source>
        <dbReference type="ARBA" id="ARBA00004123"/>
    </source>
</evidence>
<feature type="compositionally biased region" description="Polar residues" evidence="8">
    <location>
        <begin position="211"/>
        <end position="237"/>
    </location>
</feature>
<feature type="region of interest" description="Disordered" evidence="8">
    <location>
        <begin position="150"/>
        <end position="356"/>
    </location>
</feature>
<dbReference type="InterPro" id="IPR017970">
    <property type="entry name" value="Homeobox_CS"/>
</dbReference>
<evidence type="ECO:0000256" key="6">
    <source>
        <dbReference type="PROSITE-ProRule" id="PRU00108"/>
    </source>
</evidence>
<accession>A0AA39LCG9</accession>
<dbReference type="GO" id="GO:0000981">
    <property type="term" value="F:DNA-binding transcription factor activity, RNA polymerase II-specific"/>
    <property type="evidence" value="ECO:0007669"/>
    <property type="project" value="InterPro"/>
</dbReference>
<dbReference type="SMART" id="SM00389">
    <property type="entry name" value="HOX"/>
    <property type="match status" value="1"/>
</dbReference>
<comment type="caution">
    <text evidence="10">The sequence shown here is derived from an EMBL/GenBank/DDBJ whole genome shotgun (WGS) entry which is preliminary data.</text>
</comment>
<feature type="compositionally biased region" description="Polar residues" evidence="8">
    <location>
        <begin position="289"/>
        <end position="301"/>
    </location>
</feature>
<dbReference type="AlphaFoldDB" id="A0AA39LCG9"/>
<evidence type="ECO:0000256" key="8">
    <source>
        <dbReference type="SAM" id="MobiDB-lite"/>
    </source>
</evidence>
<feature type="compositionally biased region" description="Low complexity" evidence="8">
    <location>
        <begin position="161"/>
        <end position="170"/>
    </location>
</feature>
<protein>
    <recommendedName>
        <fullName evidence="9">Homeobox domain-containing protein</fullName>
    </recommendedName>
</protein>
<evidence type="ECO:0000259" key="9">
    <source>
        <dbReference type="PROSITE" id="PS50071"/>
    </source>
</evidence>
<evidence type="ECO:0000256" key="4">
    <source>
        <dbReference type="ARBA" id="ARBA00023155"/>
    </source>
</evidence>
<dbReference type="InterPro" id="IPR009057">
    <property type="entry name" value="Homeodomain-like_sf"/>
</dbReference>
<reference evidence="10" key="1">
    <citation type="submission" date="2022-10" db="EMBL/GenBank/DDBJ databases">
        <title>Determination and structural analysis of whole genome sequence of Sarocladium strictum F4-1.</title>
        <authorList>
            <person name="Hu L."/>
            <person name="Jiang Y."/>
        </authorList>
    </citation>
    <scope>NUCLEOTIDE SEQUENCE</scope>
    <source>
        <strain evidence="10">F4-1</strain>
    </source>
</reference>
<feature type="compositionally biased region" description="Polar residues" evidence="8">
    <location>
        <begin position="270"/>
        <end position="281"/>
    </location>
</feature>
<keyword evidence="11" id="KW-1185">Reference proteome</keyword>
<organism evidence="10 11">
    <name type="scientific">Sarocladium strictum</name>
    <name type="common">Black bundle disease fungus</name>
    <name type="synonym">Acremonium strictum</name>
    <dbReference type="NCBI Taxonomy" id="5046"/>
    <lineage>
        <taxon>Eukaryota</taxon>
        <taxon>Fungi</taxon>
        <taxon>Dikarya</taxon>
        <taxon>Ascomycota</taxon>
        <taxon>Pezizomycotina</taxon>
        <taxon>Sordariomycetes</taxon>
        <taxon>Hypocreomycetidae</taxon>
        <taxon>Hypocreales</taxon>
        <taxon>Sarocladiaceae</taxon>
        <taxon>Sarocladium</taxon>
    </lineage>
</organism>
<proteinExistence type="inferred from homology"/>
<keyword evidence="5 6" id="KW-0539">Nucleus</keyword>
<gene>
    <name evidence="10" type="ORF">NLU13_2211</name>
</gene>
<dbReference type="SUPFAM" id="SSF46689">
    <property type="entry name" value="Homeodomain-like"/>
    <property type="match status" value="1"/>
</dbReference>
<keyword evidence="3 6" id="KW-0238">DNA-binding</keyword>
<dbReference type="CDD" id="cd00086">
    <property type="entry name" value="homeodomain"/>
    <property type="match status" value="1"/>
</dbReference>
<dbReference type="GO" id="GO:0003677">
    <property type="term" value="F:DNA binding"/>
    <property type="evidence" value="ECO:0007669"/>
    <property type="project" value="UniProtKB-UniRule"/>
</dbReference>
<evidence type="ECO:0000256" key="2">
    <source>
        <dbReference type="ARBA" id="ARBA00010896"/>
    </source>
</evidence>
<feature type="DNA-binding region" description="Homeobox" evidence="6">
    <location>
        <begin position="57"/>
        <end position="116"/>
    </location>
</feature>
<dbReference type="PROSITE" id="PS00027">
    <property type="entry name" value="HOMEOBOX_1"/>
    <property type="match status" value="1"/>
</dbReference>
<name>A0AA39LCG9_SARSR</name>
<dbReference type="GO" id="GO:0016586">
    <property type="term" value="C:RSC-type complex"/>
    <property type="evidence" value="ECO:0007669"/>
    <property type="project" value="TreeGrafter"/>
</dbReference>
<feature type="domain" description="Homeobox" evidence="9">
    <location>
        <begin position="55"/>
        <end position="115"/>
    </location>
</feature>
<keyword evidence="4 6" id="KW-0371">Homeobox</keyword>
<feature type="region of interest" description="Disordered" evidence="8">
    <location>
        <begin position="364"/>
        <end position="383"/>
    </location>
</feature>
<dbReference type="PROSITE" id="PS50071">
    <property type="entry name" value="HOMEOBOX_2"/>
    <property type="match status" value="1"/>
</dbReference>
<dbReference type="PANTHER" id="PTHR24341:SF6">
    <property type="entry name" value="HOMEOBOX PROTEIN INVECTED"/>
    <property type="match status" value="1"/>
</dbReference>
<evidence type="ECO:0000256" key="5">
    <source>
        <dbReference type="ARBA" id="ARBA00023242"/>
    </source>
</evidence>
<evidence type="ECO:0000313" key="11">
    <source>
        <dbReference type="Proteomes" id="UP001175261"/>
    </source>
</evidence>